<keyword evidence="3" id="KW-1185">Reference proteome</keyword>
<dbReference type="InterPro" id="IPR051404">
    <property type="entry name" value="TA_system_antitoxin"/>
</dbReference>
<accession>A0A9X4H0A4</accession>
<organism evidence="2 3">
    <name type="scientific">Pelotomaculum isophthalicicum JI</name>
    <dbReference type="NCBI Taxonomy" id="947010"/>
    <lineage>
        <taxon>Bacteria</taxon>
        <taxon>Bacillati</taxon>
        <taxon>Bacillota</taxon>
        <taxon>Clostridia</taxon>
        <taxon>Eubacteriales</taxon>
        <taxon>Desulfotomaculaceae</taxon>
        <taxon>Pelotomaculum</taxon>
    </lineage>
</organism>
<dbReference type="RefSeq" id="WP_277442233.1">
    <property type="nucleotide sequence ID" value="NZ_JAKOAV010000002.1"/>
</dbReference>
<evidence type="ECO:0000259" key="1">
    <source>
        <dbReference type="Pfam" id="PF15919"/>
    </source>
</evidence>
<name>A0A9X4H0A4_9FIRM</name>
<protein>
    <submittedName>
        <fullName evidence="2">Type II toxin-antitoxin system HicB family antitoxin</fullName>
    </submittedName>
</protein>
<dbReference type="InterPro" id="IPR031807">
    <property type="entry name" value="HicB-like"/>
</dbReference>
<reference evidence="2" key="1">
    <citation type="submission" date="2022-02" db="EMBL/GenBank/DDBJ databases">
        <authorList>
            <person name="Leng L."/>
        </authorList>
    </citation>
    <scope>NUCLEOTIDE SEQUENCE</scope>
    <source>
        <strain evidence="2">JI</strain>
    </source>
</reference>
<dbReference type="AlphaFoldDB" id="A0A9X4H0A4"/>
<evidence type="ECO:0000313" key="2">
    <source>
        <dbReference type="EMBL" id="MDF9407065.1"/>
    </source>
</evidence>
<proteinExistence type="predicted"/>
<dbReference type="SUPFAM" id="SSF143100">
    <property type="entry name" value="TTHA1013/TTHA0281-like"/>
    <property type="match status" value="1"/>
</dbReference>
<gene>
    <name evidence="2" type="ORF">L7E55_01620</name>
</gene>
<feature type="domain" description="HicB-like antitoxin of toxin-antitoxin system" evidence="1">
    <location>
        <begin position="5"/>
        <end position="65"/>
    </location>
</feature>
<dbReference type="Pfam" id="PF15919">
    <property type="entry name" value="HicB_lk_antitox"/>
    <property type="match status" value="1"/>
</dbReference>
<dbReference type="InterPro" id="IPR035069">
    <property type="entry name" value="TTHA1013/TTHA0281-like"/>
</dbReference>
<comment type="caution">
    <text evidence="2">The sequence shown here is derived from an EMBL/GenBank/DDBJ whole genome shotgun (WGS) entry which is preliminary data.</text>
</comment>
<dbReference type="EMBL" id="JAKOAV010000002">
    <property type="protein sequence ID" value="MDF9407065.1"/>
    <property type="molecule type" value="Genomic_DNA"/>
</dbReference>
<dbReference type="PANTHER" id="PTHR34504">
    <property type="entry name" value="ANTITOXIN HICB"/>
    <property type="match status" value="1"/>
</dbReference>
<sequence length="72" mass="7779">MMRNYLVIIEKANGNFSAYLPDVPGVIATGKNVEKTRKAIETALTMHLNGLKEDGLPIPEPAAHADYVVSAI</sequence>
<evidence type="ECO:0000313" key="3">
    <source>
        <dbReference type="Proteomes" id="UP001154312"/>
    </source>
</evidence>
<dbReference type="Proteomes" id="UP001154312">
    <property type="component" value="Unassembled WGS sequence"/>
</dbReference>
<dbReference type="PANTHER" id="PTHR34504:SF2">
    <property type="entry name" value="UPF0150 PROTEIN SSL0259"/>
    <property type="match status" value="1"/>
</dbReference>
<dbReference type="Gene3D" id="3.30.160.250">
    <property type="match status" value="1"/>
</dbReference>